<dbReference type="EMBL" id="UINC01057248">
    <property type="protein sequence ID" value="SVB78197.1"/>
    <property type="molecule type" value="Genomic_DNA"/>
</dbReference>
<proteinExistence type="predicted"/>
<gene>
    <name evidence="1" type="ORF">METZ01_LOCUS231051</name>
</gene>
<name>A0A382GU27_9ZZZZ</name>
<evidence type="ECO:0000313" key="1">
    <source>
        <dbReference type="EMBL" id="SVB78197.1"/>
    </source>
</evidence>
<dbReference type="AlphaFoldDB" id="A0A382GU27"/>
<reference evidence="1" key="1">
    <citation type="submission" date="2018-05" db="EMBL/GenBank/DDBJ databases">
        <authorList>
            <person name="Lanie J.A."/>
            <person name="Ng W.-L."/>
            <person name="Kazmierczak K.M."/>
            <person name="Andrzejewski T.M."/>
            <person name="Davidsen T.M."/>
            <person name="Wayne K.J."/>
            <person name="Tettelin H."/>
            <person name="Glass J.I."/>
            <person name="Rusch D."/>
            <person name="Podicherti R."/>
            <person name="Tsui H.-C.T."/>
            <person name="Winkler M.E."/>
        </authorList>
    </citation>
    <scope>NUCLEOTIDE SEQUENCE</scope>
</reference>
<protein>
    <recommendedName>
        <fullName evidence="2">Sialidase domain-containing protein</fullName>
    </recommendedName>
</protein>
<organism evidence="1">
    <name type="scientific">marine metagenome</name>
    <dbReference type="NCBI Taxonomy" id="408172"/>
    <lineage>
        <taxon>unclassified sequences</taxon>
        <taxon>metagenomes</taxon>
        <taxon>ecological metagenomes</taxon>
    </lineage>
</organism>
<evidence type="ECO:0008006" key="2">
    <source>
        <dbReference type="Google" id="ProtNLM"/>
    </source>
</evidence>
<dbReference type="InterPro" id="IPR036278">
    <property type="entry name" value="Sialidase_sf"/>
</dbReference>
<accession>A0A382GU27</accession>
<sequence length="395" mass="44304">MKKIIISSLFFFGCSTSELELPITQPGSRYPRVVPTHNGGLLMSWFEKTDSVNWALKWSEFSDEQWTESQTITQGEKYFVNWADFPSIYNLGGDTISAHWLQKTGEGPYDYEVKVVISNDRGVKWSEPHTPHRDGVKGEHGFVSFFQDMSDNLGLVWLDGRNMASGPNDHGYGAMNLYQTGFTSNGEMKWEMKMDDMVCECCPTSSVRTANAVILAYRDRSEGEIRDINIIRYAGGYWNPPYAVHEDGWKIAGCPVNGPMLANHENDVAVAWYTSPNSTPTVNVAFSKDEGASFDAPLRVDLSQPIGRVDLIWINEDEVMASWIESAEKTTNIVTAIISKEGEVQNPRVVSEIEPGRVSGYPQMERVDDQLFFAWTEGGKNGGVETKWVALSSFR</sequence>
<dbReference type="SUPFAM" id="SSF50939">
    <property type="entry name" value="Sialidases"/>
    <property type="match status" value="1"/>
</dbReference>